<protein>
    <recommendedName>
        <fullName evidence="3">trimethylamine-N-oxide reductase</fullName>
        <ecNumber evidence="3">1.7.2.3</ecNumber>
    </recommendedName>
</protein>
<evidence type="ECO:0000259" key="13">
    <source>
        <dbReference type="Pfam" id="PF18364"/>
    </source>
</evidence>
<evidence type="ECO:0000313" key="15">
    <source>
        <dbReference type="Proteomes" id="UP000000289"/>
    </source>
</evidence>
<evidence type="ECO:0000256" key="1">
    <source>
        <dbReference type="ARBA" id="ARBA00004418"/>
    </source>
</evidence>
<dbReference type="InterPro" id="IPR006655">
    <property type="entry name" value="Mopterin_OxRdtase_prok_CS"/>
</dbReference>
<dbReference type="GO" id="GO:0043546">
    <property type="term" value="F:molybdopterin cofactor binding"/>
    <property type="evidence" value="ECO:0007669"/>
    <property type="project" value="InterPro"/>
</dbReference>
<dbReference type="InterPro" id="IPR041954">
    <property type="entry name" value="CT_DMSOR/BSOR/TMAOR"/>
</dbReference>
<dbReference type="PROSITE" id="PS00490">
    <property type="entry name" value="MOLYBDOPTERIN_PROK_2"/>
    <property type="match status" value="1"/>
</dbReference>
<dbReference type="Gene3D" id="3.40.228.10">
    <property type="entry name" value="Dimethylsulfoxide Reductase, domain 2"/>
    <property type="match status" value="1"/>
</dbReference>
<feature type="region of interest" description="Disordered" evidence="10">
    <location>
        <begin position="810"/>
        <end position="830"/>
    </location>
</feature>
<sequence>MDTQEINASRRRFLIAMLAVGAASALAPSPLMKKAWAVGVNAEQWIQSGSHFGAFEAKVVNGEWVETRPFKHDNYPCDMLSAVREVVYNPSRVRYPMVRLDWLRQREKSDRRQRGDNRFVRVSWDRALDLFYEELERVQKTYGSSGVFTGLADWQMVGKYHKAGGAMDRGLGLHGSYVTTIGDYSAAAAQVILPHVIGSLEVYEQQTSLPLVIEHSQTIVLWGCDPIKNLQIEFLVPDHDAFGYWAQIKEAVAQGKMRVISVDPVRSKTQNYLNCEQLSLRPQTDVALMLGIAHTLYVEHRYDMNFINDYTVGFEQFLPYLLGTTDKQPKDAQWAAEICGLSAENIQNFARLLVKGRTQFMGGWCVQRMHHGEQYPWMMVVLASMVGQIGLPGGGVGFGWHYNGGGTVTSTGPVLSGLGSIARPPAAKYKPDFRGASEHIPTSRIVDCLLALGKKIAFNGEALTYPDIKMAIYSAANPFHAQQDRNRMIEAWKKLETVVVLDHQWTASCRFADIVLPVTTRFERNDIEQFGTHSNKGLIALHQVVKPQFEARHDFDIFAGLCKRFDREATYRENRDEMQWINAIYDEGVKTGASLGVNLPDFASFWQGEGYIEYPAGQPWVRHSEFREQPDLNPLGTPSGLIEIFSKTIAGFGYADCPGHPVWMEPFERIHSKAKYPLHLQSCHPDKRLHSQLCSSEAFRKSYAVAGREPLYMCEQDARARGLKSGDIARVFNDRGQVLAGVVISPDYAPGVIRIHEGAWYSPQTGGKAGALCTYGDPNVLSADIATSQLAQGPSAHTVLVEVERYQSQAPDVTGFGGPETVKEEGENAA</sequence>
<feature type="binding site" evidence="9">
    <location>
        <position position="524"/>
    </location>
    <ligand>
        <name>Mo-bis(molybdopterin guanine dinucleotide)</name>
        <dbReference type="ChEBI" id="CHEBI:60539"/>
    </ligand>
</feature>
<dbReference type="Pfam" id="PF00384">
    <property type="entry name" value="Molybdopterin"/>
    <property type="match status" value="1"/>
</dbReference>
<dbReference type="EMBL" id="FR877557">
    <property type="protein sequence ID" value="CCC31085.1"/>
    <property type="molecule type" value="Genomic_DNA"/>
</dbReference>
<dbReference type="Gene3D" id="3.90.55.10">
    <property type="entry name" value="Dimethylsulfoxide Reductase, domain 3"/>
    <property type="match status" value="1"/>
</dbReference>
<dbReference type="Proteomes" id="UP000000289">
    <property type="component" value="Chromosome"/>
</dbReference>
<dbReference type="PROSITE" id="PS51318">
    <property type="entry name" value="TAT"/>
    <property type="match status" value="1"/>
</dbReference>
<evidence type="ECO:0000256" key="8">
    <source>
        <dbReference type="ARBA" id="ARBA00023002"/>
    </source>
</evidence>
<evidence type="ECO:0000256" key="10">
    <source>
        <dbReference type="SAM" id="MobiDB-lite"/>
    </source>
</evidence>
<dbReference type="GO" id="GO:0009061">
    <property type="term" value="P:anaerobic respiration"/>
    <property type="evidence" value="ECO:0007669"/>
    <property type="project" value="TreeGrafter"/>
</dbReference>
<dbReference type="CDD" id="cd02793">
    <property type="entry name" value="MopB_CT_DMSOR-BSOR-TMAOR"/>
    <property type="match status" value="1"/>
</dbReference>
<dbReference type="Gene3D" id="3.40.50.740">
    <property type="match status" value="1"/>
</dbReference>
<dbReference type="PANTHER" id="PTHR43742">
    <property type="entry name" value="TRIMETHYLAMINE-N-OXIDE REDUCTASE"/>
    <property type="match status" value="1"/>
</dbReference>
<comment type="similarity">
    <text evidence="2">Belongs to the prokaryotic molybdopterin-containing oxidoreductase family.</text>
</comment>
<reference evidence="14 15" key="1">
    <citation type="journal article" date="2011" name="PLoS Pathog.">
        <title>Salmonella bongori provides insights into the evolution of the Salmonellae.</title>
        <authorList>
            <person name="Fookes M."/>
            <person name="Schroeder G.N."/>
            <person name="Langridge G.C."/>
            <person name="Blondel C.J."/>
            <person name="Mammina C."/>
            <person name="Connor T.R."/>
            <person name="Seth-Smith H."/>
            <person name="Vernikos G.S."/>
            <person name="Robinson K.S."/>
            <person name="Sanders M."/>
            <person name="Petty N.K."/>
            <person name="Kingsley R.A."/>
            <person name="Baumler A.J."/>
            <person name="Nuccio S.P."/>
            <person name="Contreras I."/>
            <person name="Santiviago C.A."/>
            <person name="Maskell D."/>
            <person name="Barrow P."/>
            <person name="Humphrey T."/>
            <person name="Nastasi A."/>
            <person name="Roberts M."/>
            <person name="Frankel G."/>
            <person name="Parkhill J."/>
            <person name="Dougan G."/>
            <person name="Thomson N.R."/>
        </authorList>
    </citation>
    <scope>NUCLEOTIDE SEQUENCE [LARGE SCALE GENOMIC DNA]</scope>
    <source>
        <strain evidence="15">ATCC 43975 / DSM 13772 / NCTC 12419</strain>
    </source>
</reference>
<gene>
    <name evidence="14" type="primary">torA2</name>
    <name evidence="14" type="ordered locus">SBG_2024</name>
</gene>
<dbReference type="InterPro" id="IPR006657">
    <property type="entry name" value="MoPterin_dinucl-bd_dom"/>
</dbReference>
<dbReference type="SUPFAM" id="SSF50692">
    <property type="entry name" value="ADC-like"/>
    <property type="match status" value="1"/>
</dbReference>
<organism evidence="14 15">
    <name type="scientific">Salmonella bongori (strain ATCC 43975 / DSM 13772 / NCTC 12419)</name>
    <dbReference type="NCBI Taxonomy" id="218493"/>
    <lineage>
        <taxon>Bacteria</taxon>
        <taxon>Pseudomonadati</taxon>
        <taxon>Pseudomonadota</taxon>
        <taxon>Gammaproteobacteria</taxon>
        <taxon>Enterobacterales</taxon>
        <taxon>Enterobacteriaceae</taxon>
        <taxon>Salmonella</taxon>
    </lineage>
</organism>
<dbReference type="NCBIfam" id="NF011682">
    <property type="entry name" value="PRK15102.1"/>
    <property type="match status" value="1"/>
</dbReference>
<dbReference type="AlphaFoldDB" id="A0A0K0HCJ6"/>
<keyword evidence="4 9" id="KW-0500">Molybdenum</keyword>
<feature type="binding site" evidence="9">
    <location>
        <position position="477"/>
    </location>
    <ligand>
        <name>Mo-bis(molybdopterin guanine dinucleotide)</name>
        <dbReference type="ChEBI" id="CHEBI:60539"/>
    </ligand>
</feature>
<comment type="subcellular location">
    <subcellularLocation>
        <location evidence="1">Periplasm</location>
    </subcellularLocation>
</comment>
<dbReference type="InterPro" id="IPR006658">
    <property type="entry name" value="BisC"/>
</dbReference>
<feature type="domain" description="Molybdopterin oxidoreductase N-terminal" evidence="13">
    <location>
        <begin position="48"/>
        <end position="88"/>
    </location>
</feature>
<feature type="binding site" evidence="9">
    <location>
        <position position="779"/>
    </location>
    <ligand>
        <name>Mo-bis(molybdopterin guanine dinucleotide)</name>
        <dbReference type="ChEBI" id="CHEBI:60539"/>
    </ligand>
</feature>
<keyword evidence="8 14" id="KW-0560">Oxidoreductase</keyword>
<evidence type="ECO:0000256" key="6">
    <source>
        <dbReference type="ARBA" id="ARBA00022729"/>
    </source>
</evidence>
<dbReference type="PANTHER" id="PTHR43742:SF4">
    <property type="entry name" value="TRIMETHYLAMINE-N-OXIDE REDUCTASE 1"/>
    <property type="match status" value="1"/>
</dbReference>
<proteinExistence type="inferred from homology"/>
<dbReference type="EC" id="1.7.2.3" evidence="3"/>
<feature type="domain" description="Molybdopterin dinucleotide-binding" evidence="12">
    <location>
        <begin position="678"/>
        <end position="799"/>
    </location>
</feature>
<evidence type="ECO:0000259" key="11">
    <source>
        <dbReference type="Pfam" id="PF00384"/>
    </source>
</evidence>
<keyword evidence="5 9" id="KW-0479">Metal-binding</keyword>
<dbReference type="GO" id="GO:0009055">
    <property type="term" value="F:electron transfer activity"/>
    <property type="evidence" value="ECO:0007669"/>
    <property type="project" value="TreeGrafter"/>
</dbReference>
<dbReference type="GO" id="GO:0050626">
    <property type="term" value="F:trimethylamine-N-oxide reductase (cytochrome c) activity"/>
    <property type="evidence" value="ECO:0007669"/>
    <property type="project" value="UniProtKB-EC"/>
</dbReference>
<dbReference type="GeneID" id="44981023"/>
<keyword evidence="6" id="KW-0732">Signal</keyword>
<evidence type="ECO:0000256" key="7">
    <source>
        <dbReference type="ARBA" id="ARBA00022764"/>
    </source>
</evidence>
<dbReference type="eggNOG" id="COG0243">
    <property type="taxonomic scope" value="Bacteria"/>
</dbReference>
<dbReference type="KEGG" id="sbg:SBG_2024"/>
<feature type="binding site" evidence="9">
    <location>
        <position position="154"/>
    </location>
    <ligand>
        <name>Mo-bis(molybdopterin guanine dinucleotide)</name>
        <dbReference type="ChEBI" id="CHEBI:60539"/>
    </ligand>
</feature>
<dbReference type="InterPro" id="IPR006656">
    <property type="entry name" value="Mopterin_OxRdtase"/>
</dbReference>
<dbReference type="GO" id="GO:0030288">
    <property type="term" value="C:outer membrane-bounded periplasmic space"/>
    <property type="evidence" value="ECO:0007669"/>
    <property type="project" value="TreeGrafter"/>
</dbReference>
<feature type="binding site" evidence="9">
    <location>
        <position position="554"/>
    </location>
    <ligand>
        <name>Mo-bis(molybdopterin guanine dinucleotide)</name>
        <dbReference type="ChEBI" id="CHEBI:60539"/>
    </ligand>
</feature>
<dbReference type="RefSeq" id="WP_000380891.1">
    <property type="nucleotide sequence ID" value="NC_015761.1"/>
</dbReference>
<dbReference type="GO" id="GO:0030151">
    <property type="term" value="F:molybdenum ion binding"/>
    <property type="evidence" value="ECO:0007669"/>
    <property type="project" value="TreeGrafter"/>
</dbReference>
<comment type="cofactor">
    <cofactor evidence="9">
        <name>Mo-bis(molybdopterin guanine dinucleotide)</name>
        <dbReference type="ChEBI" id="CHEBI:60539"/>
    </cofactor>
    <text evidence="9">Binds 1 molybdenum-bis(molybdopterin guanine dinucleotide) (Mo-bis-MGD) cofactor per subunit.</text>
</comment>
<dbReference type="SUPFAM" id="SSF53706">
    <property type="entry name" value="Formate dehydrogenase/DMSO reductase, domains 1-3"/>
    <property type="match status" value="1"/>
</dbReference>
<feature type="domain" description="Molybdopterin oxidoreductase" evidence="11">
    <location>
        <begin position="92"/>
        <end position="564"/>
    </location>
</feature>
<evidence type="ECO:0000313" key="14">
    <source>
        <dbReference type="EMBL" id="CCC31085.1"/>
    </source>
</evidence>
<dbReference type="Gene3D" id="2.40.40.20">
    <property type="match status" value="1"/>
</dbReference>
<dbReference type="InterPro" id="IPR041460">
    <property type="entry name" value="Molybdopterin_N"/>
</dbReference>
<evidence type="ECO:0000256" key="5">
    <source>
        <dbReference type="ARBA" id="ARBA00022723"/>
    </source>
</evidence>
<evidence type="ECO:0000259" key="12">
    <source>
        <dbReference type="Pfam" id="PF01568"/>
    </source>
</evidence>
<evidence type="ECO:0000256" key="4">
    <source>
        <dbReference type="ARBA" id="ARBA00022505"/>
    </source>
</evidence>
<dbReference type="NCBIfam" id="TIGR00509">
    <property type="entry name" value="bisC_fam"/>
    <property type="match status" value="1"/>
</dbReference>
<name>A0A0K0HCJ6_SALBC</name>
<dbReference type="Pfam" id="PF01568">
    <property type="entry name" value="Molydop_binding"/>
    <property type="match status" value="1"/>
</dbReference>
<dbReference type="InterPro" id="IPR050612">
    <property type="entry name" value="Prok_Mopterin_Oxidored"/>
</dbReference>
<accession>A0A0K0HCJ6</accession>
<keyword evidence="7" id="KW-0574">Periplasm</keyword>
<dbReference type="Pfam" id="PF18364">
    <property type="entry name" value="Molybdopterin_N"/>
    <property type="match status" value="1"/>
</dbReference>
<feature type="binding site" evidence="9">
    <location>
        <position position="368"/>
    </location>
    <ligand>
        <name>Mo-bis(molybdopterin guanine dinucleotide)</name>
        <dbReference type="ChEBI" id="CHEBI:60539"/>
    </ligand>
</feature>
<evidence type="ECO:0000256" key="3">
    <source>
        <dbReference type="ARBA" id="ARBA00011885"/>
    </source>
</evidence>
<dbReference type="InterPro" id="IPR009010">
    <property type="entry name" value="Asp_de-COase-like_dom_sf"/>
</dbReference>
<dbReference type="FunFam" id="2.40.40.20:FF:000009">
    <property type="entry name" value="Biotin sulfoxide reductase 2"/>
    <property type="match status" value="1"/>
</dbReference>
<evidence type="ECO:0000256" key="9">
    <source>
        <dbReference type="PIRSR" id="PIRSR606658-1"/>
    </source>
</evidence>
<feature type="compositionally biased region" description="Basic and acidic residues" evidence="10">
    <location>
        <begin position="821"/>
        <end position="830"/>
    </location>
</feature>
<dbReference type="InterPro" id="IPR006311">
    <property type="entry name" value="TAT_signal"/>
</dbReference>
<evidence type="ECO:0000256" key="2">
    <source>
        <dbReference type="ARBA" id="ARBA00010312"/>
    </source>
</evidence>